<dbReference type="Proteomes" id="UP001302321">
    <property type="component" value="Unassembled WGS sequence"/>
</dbReference>
<name>A0AAN6WFR8_9PEZI</name>
<sequence>MDRLGPSQPLQIREYRHAHTVVLKWVECVPDVLQPANPFHPTVLLNALNSIQANHERKGPKIPCFLQGMLKNLKMDKSKQNPGYVHQGLNNDRLFKASCDHVPEPDYRGCDTANEIQRDL</sequence>
<protein>
    <submittedName>
        <fullName evidence="1">Uncharacterized protein</fullName>
    </submittedName>
</protein>
<evidence type="ECO:0000313" key="1">
    <source>
        <dbReference type="EMBL" id="KAK4179297.1"/>
    </source>
</evidence>
<accession>A0AAN6WFR8</accession>
<gene>
    <name evidence="1" type="ORF">QBC36DRAFT_363412</name>
</gene>
<organism evidence="1 2">
    <name type="scientific">Triangularia setosa</name>
    <dbReference type="NCBI Taxonomy" id="2587417"/>
    <lineage>
        <taxon>Eukaryota</taxon>
        <taxon>Fungi</taxon>
        <taxon>Dikarya</taxon>
        <taxon>Ascomycota</taxon>
        <taxon>Pezizomycotina</taxon>
        <taxon>Sordariomycetes</taxon>
        <taxon>Sordariomycetidae</taxon>
        <taxon>Sordariales</taxon>
        <taxon>Podosporaceae</taxon>
        <taxon>Triangularia</taxon>
    </lineage>
</organism>
<keyword evidence="2" id="KW-1185">Reference proteome</keyword>
<dbReference type="EMBL" id="MU866119">
    <property type="protein sequence ID" value="KAK4179297.1"/>
    <property type="molecule type" value="Genomic_DNA"/>
</dbReference>
<evidence type="ECO:0000313" key="2">
    <source>
        <dbReference type="Proteomes" id="UP001302321"/>
    </source>
</evidence>
<proteinExistence type="predicted"/>
<comment type="caution">
    <text evidence="1">The sequence shown here is derived from an EMBL/GenBank/DDBJ whole genome shotgun (WGS) entry which is preliminary data.</text>
</comment>
<reference evidence="1" key="2">
    <citation type="submission" date="2023-05" db="EMBL/GenBank/DDBJ databases">
        <authorList>
            <consortium name="Lawrence Berkeley National Laboratory"/>
            <person name="Steindorff A."/>
            <person name="Hensen N."/>
            <person name="Bonometti L."/>
            <person name="Westerberg I."/>
            <person name="Brannstrom I.O."/>
            <person name="Guillou S."/>
            <person name="Cros-Aarteil S."/>
            <person name="Calhoun S."/>
            <person name="Haridas S."/>
            <person name="Kuo A."/>
            <person name="Mondo S."/>
            <person name="Pangilinan J."/>
            <person name="Riley R."/>
            <person name="Labutti K."/>
            <person name="Andreopoulos B."/>
            <person name="Lipzen A."/>
            <person name="Chen C."/>
            <person name="Yanf M."/>
            <person name="Daum C."/>
            <person name="Ng V."/>
            <person name="Clum A."/>
            <person name="Ohm R."/>
            <person name="Martin F."/>
            <person name="Silar P."/>
            <person name="Natvig D."/>
            <person name="Lalanne C."/>
            <person name="Gautier V."/>
            <person name="Ament-Velasquez S.L."/>
            <person name="Kruys A."/>
            <person name="Hutchinson M.I."/>
            <person name="Powell A.J."/>
            <person name="Barry K."/>
            <person name="Miller A.N."/>
            <person name="Grigoriev I.V."/>
            <person name="Debuchy R."/>
            <person name="Gladieux P."/>
            <person name="Thoren M.H."/>
            <person name="Johannesson H."/>
        </authorList>
    </citation>
    <scope>NUCLEOTIDE SEQUENCE</scope>
    <source>
        <strain evidence="1">CBS 892.96</strain>
    </source>
</reference>
<dbReference type="AlphaFoldDB" id="A0AAN6WFR8"/>
<reference evidence="1" key="1">
    <citation type="journal article" date="2023" name="Mol. Phylogenet. Evol.">
        <title>Genome-scale phylogeny and comparative genomics of the fungal order Sordariales.</title>
        <authorList>
            <person name="Hensen N."/>
            <person name="Bonometti L."/>
            <person name="Westerberg I."/>
            <person name="Brannstrom I.O."/>
            <person name="Guillou S."/>
            <person name="Cros-Aarteil S."/>
            <person name="Calhoun S."/>
            <person name="Haridas S."/>
            <person name="Kuo A."/>
            <person name="Mondo S."/>
            <person name="Pangilinan J."/>
            <person name="Riley R."/>
            <person name="LaButti K."/>
            <person name="Andreopoulos B."/>
            <person name="Lipzen A."/>
            <person name="Chen C."/>
            <person name="Yan M."/>
            <person name="Daum C."/>
            <person name="Ng V."/>
            <person name="Clum A."/>
            <person name="Steindorff A."/>
            <person name="Ohm R.A."/>
            <person name="Martin F."/>
            <person name="Silar P."/>
            <person name="Natvig D.O."/>
            <person name="Lalanne C."/>
            <person name="Gautier V."/>
            <person name="Ament-Velasquez S.L."/>
            <person name="Kruys A."/>
            <person name="Hutchinson M.I."/>
            <person name="Powell A.J."/>
            <person name="Barry K."/>
            <person name="Miller A.N."/>
            <person name="Grigoriev I.V."/>
            <person name="Debuchy R."/>
            <person name="Gladieux P."/>
            <person name="Hiltunen Thoren M."/>
            <person name="Johannesson H."/>
        </authorList>
    </citation>
    <scope>NUCLEOTIDE SEQUENCE</scope>
    <source>
        <strain evidence="1">CBS 892.96</strain>
    </source>
</reference>